<organism evidence="1 2">
    <name type="scientific">Candidatus Staskawiczbacteria bacterium RIFCSPHIGHO2_01_FULL_41_41</name>
    <dbReference type="NCBI Taxonomy" id="1802203"/>
    <lineage>
        <taxon>Bacteria</taxon>
        <taxon>Candidatus Staskawicziibacteriota</taxon>
    </lineage>
</organism>
<sequence>MDEAQKAKLEATCSCGSGKMYGVCCGKEEMCFCGSGKAVKDCCMVAPEAHGVDPSAVKE</sequence>
<name>A0A1G2HVP4_9BACT</name>
<accession>A0A1G2HVP4</accession>
<comment type="caution">
    <text evidence="1">The sequence shown here is derived from an EMBL/GenBank/DDBJ whole genome shotgun (WGS) entry which is preliminary data.</text>
</comment>
<protein>
    <submittedName>
        <fullName evidence="1">Uncharacterized protein</fullName>
    </submittedName>
</protein>
<evidence type="ECO:0000313" key="1">
    <source>
        <dbReference type="EMBL" id="OGZ66479.1"/>
    </source>
</evidence>
<dbReference type="EMBL" id="MHOP01000005">
    <property type="protein sequence ID" value="OGZ66479.1"/>
    <property type="molecule type" value="Genomic_DNA"/>
</dbReference>
<dbReference type="AlphaFoldDB" id="A0A1G2HVP4"/>
<gene>
    <name evidence="1" type="ORF">A2822_01935</name>
</gene>
<proteinExistence type="predicted"/>
<evidence type="ECO:0000313" key="2">
    <source>
        <dbReference type="Proteomes" id="UP000178774"/>
    </source>
</evidence>
<reference evidence="1 2" key="1">
    <citation type="journal article" date="2016" name="Nat. Commun.">
        <title>Thousands of microbial genomes shed light on interconnected biogeochemical processes in an aquifer system.</title>
        <authorList>
            <person name="Anantharaman K."/>
            <person name="Brown C.T."/>
            <person name="Hug L.A."/>
            <person name="Sharon I."/>
            <person name="Castelle C.J."/>
            <person name="Probst A.J."/>
            <person name="Thomas B.C."/>
            <person name="Singh A."/>
            <person name="Wilkins M.J."/>
            <person name="Karaoz U."/>
            <person name="Brodie E.L."/>
            <person name="Williams K.H."/>
            <person name="Hubbard S.S."/>
            <person name="Banfield J.F."/>
        </authorList>
    </citation>
    <scope>NUCLEOTIDE SEQUENCE [LARGE SCALE GENOMIC DNA]</scope>
</reference>
<dbReference type="Proteomes" id="UP000178774">
    <property type="component" value="Unassembled WGS sequence"/>
</dbReference>